<evidence type="ECO:0000256" key="1">
    <source>
        <dbReference type="ARBA" id="ARBA00023098"/>
    </source>
</evidence>
<dbReference type="PANTHER" id="PTHR10728:SF40">
    <property type="entry name" value="PATATIN FAMILY PROTEIN"/>
    <property type="match status" value="1"/>
</dbReference>
<dbReference type="AlphaFoldDB" id="A0A839FCE0"/>
<dbReference type="InterPro" id="IPR002641">
    <property type="entry name" value="PNPLA_dom"/>
</dbReference>
<dbReference type="GO" id="GO:0005829">
    <property type="term" value="C:cytosol"/>
    <property type="evidence" value="ECO:0007669"/>
    <property type="project" value="TreeGrafter"/>
</dbReference>
<organism evidence="4 5">
    <name type="scientific">Dokdonella fugitiva</name>
    <dbReference type="NCBI Taxonomy" id="328517"/>
    <lineage>
        <taxon>Bacteria</taxon>
        <taxon>Pseudomonadati</taxon>
        <taxon>Pseudomonadota</taxon>
        <taxon>Gammaproteobacteria</taxon>
        <taxon>Lysobacterales</taxon>
        <taxon>Rhodanobacteraceae</taxon>
        <taxon>Dokdonella</taxon>
    </lineage>
</organism>
<keyword evidence="1" id="KW-0443">Lipid metabolism</keyword>
<dbReference type="GO" id="GO:0046475">
    <property type="term" value="P:glycerophospholipid catabolic process"/>
    <property type="evidence" value="ECO:0007669"/>
    <property type="project" value="TreeGrafter"/>
</dbReference>
<dbReference type="EMBL" id="JACGXL010000008">
    <property type="protein sequence ID" value="MBA8889734.1"/>
    <property type="molecule type" value="Genomic_DNA"/>
</dbReference>
<evidence type="ECO:0000313" key="5">
    <source>
        <dbReference type="Proteomes" id="UP000550401"/>
    </source>
</evidence>
<accession>A0A839FCE0</accession>
<evidence type="ECO:0000259" key="3">
    <source>
        <dbReference type="Pfam" id="PF01734"/>
    </source>
</evidence>
<dbReference type="InterPro" id="IPR016035">
    <property type="entry name" value="Acyl_Trfase/lysoPLipase"/>
</dbReference>
<dbReference type="Proteomes" id="UP000550401">
    <property type="component" value="Unassembled WGS sequence"/>
</dbReference>
<dbReference type="Pfam" id="PF01734">
    <property type="entry name" value="Patatin"/>
    <property type="match status" value="1"/>
</dbReference>
<protein>
    <recommendedName>
        <fullName evidence="3">PNPLA domain-containing protein</fullName>
    </recommendedName>
</protein>
<feature type="transmembrane region" description="Helical" evidence="2">
    <location>
        <begin position="191"/>
        <end position="216"/>
    </location>
</feature>
<feature type="transmembrane region" description="Helical" evidence="2">
    <location>
        <begin position="329"/>
        <end position="350"/>
    </location>
</feature>
<keyword evidence="2" id="KW-0472">Membrane</keyword>
<dbReference type="PANTHER" id="PTHR10728">
    <property type="entry name" value="CYTOSOLIC PHOSPHOLIPASE A2"/>
    <property type="match status" value="1"/>
</dbReference>
<dbReference type="Gene3D" id="3.40.1090.10">
    <property type="entry name" value="Cytosolic phospholipase A2 catalytic domain"/>
    <property type="match status" value="2"/>
</dbReference>
<keyword evidence="2" id="KW-1133">Transmembrane helix</keyword>
<keyword evidence="5" id="KW-1185">Reference proteome</keyword>
<reference evidence="4 5" key="1">
    <citation type="submission" date="2020-07" db="EMBL/GenBank/DDBJ databases">
        <title>Genomic Encyclopedia of Type Strains, Phase IV (KMG-V): Genome sequencing to study the core and pangenomes of soil and plant-associated prokaryotes.</title>
        <authorList>
            <person name="Whitman W."/>
        </authorList>
    </citation>
    <scope>NUCLEOTIDE SEQUENCE [LARGE SCALE GENOMIC DNA]</scope>
    <source>
        <strain evidence="4 5">RH2WT43</strain>
    </source>
</reference>
<evidence type="ECO:0000313" key="4">
    <source>
        <dbReference type="EMBL" id="MBA8889734.1"/>
    </source>
</evidence>
<feature type="transmembrane region" description="Helical" evidence="2">
    <location>
        <begin position="237"/>
        <end position="256"/>
    </location>
</feature>
<feature type="transmembrane region" description="Helical" evidence="2">
    <location>
        <begin position="303"/>
        <end position="323"/>
    </location>
</feature>
<evidence type="ECO:0000256" key="2">
    <source>
        <dbReference type="SAM" id="Phobius"/>
    </source>
</evidence>
<comment type="caution">
    <text evidence="4">The sequence shown here is derived from an EMBL/GenBank/DDBJ whole genome shotgun (WGS) entry which is preliminary data.</text>
</comment>
<name>A0A839FCE0_9GAMM</name>
<sequence length="703" mass="75843">MSTPHERGGYVDDFAHVLAEEQAWLAQRRAAAGLPPPADDVVGLAFSGGGIRSATFNLGVLQALERADVLRHVDYLSSVSGGGYVASCYTWLRARLAPAQATHAFAAALADGSGSVLDWLRGHGKYLVSHRGFSIWTLLASILAATFANVLVLGPLLVFVVYSLTLAWLPVEWPAWLALPGARAVEGHHGYWLLLAAGLACLAALPPLATLFALVAGIPGLASVRRIDALRVAMGRLLAFAPVLIVLGLIPVAARLGEMVEHFSAFRHAHALGKHLSYLMPAFGGVVSMLLDRRKGGDSSGRLTTIGLGLLVYGLLILCYHIAASVDLLRSPVFGVLVLLSVVLAFACDINRISIHAYYRARLSDTFLPGLAGDGGDTDPGDFDLRSLDPTRGAPLQLINTTLNTTSSDDERRRSRTGASFFFSPLFAGSEATGWRRIRTYAGGSTALSTAFTTSGAAIDPDMIATHARSVSFLMALLNVRLGYWARNPKYAGERPPPLPWWWILIAREMLGIGLDEKRRHVHLSDGGGFENLGLYELVRRRVKYIVVTDAGADPQTTLGDLGRAIERVRVDFGAEIELGADRFYHERERVLAQQPWLLGRIVYADGAHGRILYVRPVLCAGLTADIYAYWRAHAAFPDEPTSEQFFAEAQFEAYRALGQQIFEAMLGRDAPGRGAAAWFDALEAQQAAALAAASAPSTATTR</sequence>
<proteinExistence type="predicted"/>
<keyword evidence="2" id="KW-0812">Transmembrane</keyword>
<dbReference type="RefSeq" id="WP_220484570.1">
    <property type="nucleotide sequence ID" value="NZ_JACGXL010000008.1"/>
</dbReference>
<feature type="transmembrane region" description="Helical" evidence="2">
    <location>
        <begin position="138"/>
        <end position="171"/>
    </location>
</feature>
<feature type="transmembrane region" description="Helical" evidence="2">
    <location>
        <begin position="276"/>
        <end position="291"/>
    </location>
</feature>
<feature type="domain" description="PNPLA" evidence="3">
    <location>
        <begin position="44"/>
        <end position="114"/>
    </location>
</feature>
<dbReference type="SUPFAM" id="SSF52151">
    <property type="entry name" value="FabD/lysophospholipase-like"/>
    <property type="match status" value="1"/>
</dbReference>
<gene>
    <name evidence="4" type="ORF">FHW12_003981</name>
</gene>
<dbReference type="GO" id="GO:0004623">
    <property type="term" value="F:phospholipase A2 activity"/>
    <property type="evidence" value="ECO:0007669"/>
    <property type="project" value="TreeGrafter"/>
</dbReference>